<reference evidence="2 3" key="1">
    <citation type="submission" date="2021-03" db="EMBL/GenBank/DDBJ databases">
        <title>Sequencing the genomes of 1000 actinobacteria strains.</title>
        <authorList>
            <person name="Klenk H.-P."/>
        </authorList>
    </citation>
    <scope>NUCLEOTIDE SEQUENCE [LARGE SCALE GENOMIC DNA]</scope>
    <source>
        <strain evidence="2 3">DSM 44580</strain>
    </source>
</reference>
<feature type="region of interest" description="Disordered" evidence="1">
    <location>
        <begin position="1"/>
        <end position="44"/>
    </location>
</feature>
<gene>
    <name evidence="2" type="ORF">JOF53_005694</name>
</gene>
<comment type="caution">
    <text evidence="2">The sequence shown here is derived from an EMBL/GenBank/DDBJ whole genome shotgun (WGS) entry which is preliminary data.</text>
</comment>
<keyword evidence="3" id="KW-1185">Reference proteome</keyword>
<sequence>MPRRNRHDSSTGARPLSGGLGDARTESGPDGDWIVRSVPGSQTTKTYRCPGCDHEVRPGTAHLVAWPADELGSAADRRHWHSGCWQARGRRGPTRRW</sequence>
<evidence type="ECO:0000256" key="1">
    <source>
        <dbReference type="SAM" id="MobiDB-lite"/>
    </source>
</evidence>
<protein>
    <recommendedName>
        <fullName evidence="4">ATP/GTP-binding protein</fullName>
    </recommendedName>
</protein>
<evidence type="ECO:0008006" key="4">
    <source>
        <dbReference type="Google" id="ProtNLM"/>
    </source>
</evidence>
<dbReference type="RefSeq" id="WP_086784931.1">
    <property type="nucleotide sequence ID" value="NZ_JAGIOO010000001.1"/>
</dbReference>
<evidence type="ECO:0000313" key="2">
    <source>
        <dbReference type="EMBL" id="MBP2476822.1"/>
    </source>
</evidence>
<dbReference type="Proteomes" id="UP001519363">
    <property type="component" value="Unassembled WGS sequence"/>
</dbReference>
<accession>A0ABS5AKN4</accession>
<evidence type="ECO:0000313" key="3">
    <source>
        <dbReference type="Proteomes" id="UP001519363"/>
    </source>
</evidence>
<proteinExistence type="predicted"/>
<organism evidence="2 3">
    <name type="scientific">Crossiella equi</name>
    <dbReference type="NCBI Taxonomy" id="130796"/>
    <lineage>
        <taxon>Bacteria</taxon>
        <taxon>Bacillati</taxon>
        <taxon>Actinomycetota</taxon>
        <taxon>Actinomycetes</taxon>
        <taxon>Pseudonocardiales</taxon>
        <taxon>Pseudonocardiaceae</taxon>
        <taxon>Crossiella</taxon>
    </lineage>
</organism>
<name>A0ABS5AKN4_9PSEU</name>
<dbReference type="EMBL" id="JAGIOO010000001">
    <property type="protein sequence ID" value="MBP2476822.1"/>
    <property type="molecule type" value="Genomic_DNA"/>
</dbReference>